<dbReference type="PANTHER" id="PTHR43656:SF5">
    <property type="entry name" value="NADH:FLAVIN OXIDOREDUCTASE_NADH OXIDASE N-TERMINAL DOMAIN-CONTAINING PROTEIN"/>
    <property type="match status" value="1"/>
</dbReference>
<evidence type="ECO:0000256" key="4">
    <source>
        <dbReference type="ARBA" id="ARBA00023002"/>
    </source>
</evidence>
<dbReference type="PANTHER" id="PTHR43656">
    <property type="entry name" value="BINDING OXIDOREDUCTASE, PUTATIVE (AFU_ORTHOLOGUE AFUA_2G08260)-RELATED"/>
    <property type="match status" value="1"/>
</dbReference>
<comment type="similarity">
    <text evidence="1">Belongs to the NADH:flavin oxidoreductase/NADH oxidase family.</text>
</comment>
<keyword evidence="6" id="KW-1185">Reference proteome</keyword>
<evidence type="ECO:0000256" key="1">
    <source>
        <dbReference type="ARBA" id="ARBA00005979"/>
    </source>
</evidence>
<evidence type="ECO:0000256" key="3">
    <source>
        <dbReference type="ARBA" id="ARBA00022643"/>
    </source>
</evidence>
<dbReference type="AlphaFoldDB" id="A0A2T2N107"/>
<reference evidence="5 6" key="1">
    <citation type="journal article" date="2018" name="Front. Microbiol.">
        <title>Genome-Wide Analysis of Corynespora cassiicola Leaf Fall Disease Putative Effectors.</title>
        <authorList>
            <person name="Lopez D."/>
            <person name="Ribeiro S."/>
            <person name="Label P."/>
            <person name="Fumanal B."/>
            <person name="Venisse J.S."/>
            <person name="Kohler A."/>
            <person name="de Oliveira R.R."/>
            <person name="Labutti K."/>
            <person name="Lipzen A."/>
            <person name="Lail K."/>
            <person name="Bauer D."/>
            <person name="Ohm R.A."/>
            <person name="Barry K.W."/>
            <person name="Spatafora J."/>
            <person name="Grigoriev I.V."/>
            <person name="Martin F.M."/>
            <person name="Pujade-Renaud V."/>
        </authorList>
    </citation>
    <scope>NUCLEOTIDE SEQUENCE [LARGE SCALE GENOMIC DNA]</scope>
    <source>
        <strain evidence="5 6">Philippines</strain>
    </source>
</reference>
<evidence type="ECO:0000313" key="6">
    <source>
        <dbReference type="Proteomes" id="UP000240883"/>
    </source>
</evidence>
<dbReference type="OrthoDB" id="1663137at2759"/>
<gene>
    <name evidence="5" type="ORF">BS50DRAFT_641240</name>
</gene>
<dbReference type="SUPFAM" id="SSF51395">
    <property type="entry name" value="FMN-linked oxidoreductases"/>
    <property type="match status" value="1"/>
</dbReference>
<protein>
    <submittedName>
        <fullName evidence="5">FMN-linked oxidoreductase</fullName>
    </submittedName>
</protein>
<keyword evidence="3" id="KW-0288">FMN</keyword>
<accession>A0A2T2N107</accession>
<evidence type="ECO:0000313" key="5">
    <source>
        <dbReference type="EMBL" id="PSN59112.1"/>
    </source>
</evidence>
<dbReference type="EMBL" id="KZ678165">
    <property type="protein sequence ID" value="PSN59112.1"/>
    <property type="molecule type" value="Genomic_DNA"/>
</dbReference>
<dbReference type="InterPro" id="IPR013785">
    <property type="entry name" value="Aldolase_TIM"/>
</dbReference>
<name>A0A2T2N107_CORCC</name>
<evidence type="ECO:0000256" key="2">
    <source>
        <dbReference type="ARBA" id="ARBA00022630"/>
    </source>
</evidence>
<dbReference type="InterPro" id="IPR051799">
    <property type="entry name" value="NADH_flavin_oxidoreductase"/>
</dbReference>
<dbReference type="STRING" id="1448308.A0A2T2N107"/>
<dbReference type="Proteomes" id="UP000240883">
    <property type="component" value="Unassembled WGS sequence"/>
</dbReference>
<dbReference type="Gene3D" id="3.20.20.70">
    <property type="entry name" value="Aldolase class I"/>
    <property type="match status" value="2"/>
</dbReference>
<keyword evidence="4" id="KW-0560">Oxidoreductase</keyword>
<keyword evidence="2" id="KW-0285">Flavoprotein</keyword>
<organism evidence="5 6">
    <name type="scientific">Corynespora cassiicola Philippines</name>
    <dbReference type="NCBI Taxonomy" id="1448308"/>
    <lineage>
        <taxon>Eukaryota</taxon>
        <taxon>Fungi</taxon>
        <taxon>Dikarya</taxon>
        <taxon>Ascomycota</taxon>
        <taxon>Pezizomycotina</taxon>
        <taxon>Dothideomycetes</taxon>
        <taxon>Pleosporomycetidae</taxon>
        <taxon>Pleosporales</taxon>
        <taxon>Corynesporascaceae</taxon>
        <taxon>Corynespora</taxon>
    </lineage>
</organism>
<sequence length="299" mass="32789">MVNYTHLEAPSNPIIFLDADPISERFEALSRLAATGKQHCSLIIAQVGHAGRQTESHVEPYPISASDVPLFAKNNKKYVQPRLATIEDIERTIESFSHAAEYLEQSGSDFILGIKLNSVELQKDGFILDEARQLCDILQTSTFGFVKLSGGTYEENGLEHKSESIKKREALFVQFAETITPVLSNIKSHIIGLHSVPAMVGVLEVVDGIGLGRPSTHQPRIGQHIVSGETGAARPTLVSDNDFPTTLIAAAVQIRLIGQDQAPVNLAEKENYVAFVKDIDAWYAMQAQAVEKTSVRQRS</sequence>
<proteinExistence type="inferred from homology"/>
<dbReference type="GO" id="GO:0016491">
    <property type="term" value="F:oxidoreductase activity"/>
    <property type="evidence" value="ECO:0007669"/>
    <property type="project" value="UniProtKB-KW"/>
</dbReference>